<organism evidence="1 2">
    <name type="scientific">Ancylostoma ceylanicum</name>
    <dbReference type="NCBI Taxonomy" id="53326"/>
    <lineage>
        <taxon>Eukaryota</taxon>
        <taxon>Metazoa</taxon>
        <taxon>Ecdysozoa</taxon>
        <taxon>Nematoda</taxon>
        <taxon>Chromadorea</taxon>
        <taxon>Rhabditida</taxon>
        <taxon>Rhabditina</taxon>
        <taxon>Rhabditomorpha</taxon>
        <taxon>Strongyloidea</taxon>
        <taxon>Ancylostomatidae</taxon>
        <taxon>Ancylostomatinae</taxon>
        <taxon>Ancylostoma</taxon>
    </lineage>
</organism>
<dbReference type="EMBL" id="JARK01001725">
    <property type="protein sequence ID" value="EYB81238.1"/>
    <property type="molecule type" value="Genomic_DNA"/>
</dbReference>
<sequence>MNPFVSVLSPLLLVASPLFAFEMREFQMLRLYTLFLLGLLATACMAVPFRIGRPLAVVKRISQLDDKDSLLLVVPQWRERRSQPIIDYTDEFSADPFEVPESVYSL</sequence>
<comment type="caution">
    <text evidence="1">The sequence shown here is derived from an EMBL/GenBank/DDBJ whole genome shotgun (WGS) entry which is preliminary data.</text>
</comment>
<evidence type="ECO:0000313" key="2">
    <source>
        <dbReference type="Proteomes" id="UP000024635"/>
    </source>
</evidence>
<proteinExistence type="predicted"/>
<reference evidence="2" key="1">
    <citation type="journal article" date="2015" name="Nat. Genet.">
        <title>The genome and transcriptome of the zoonotic hookworm Ancylostoma ceylanicum identify infection-specific gene families.</title>
        <authorList>
            <person name="Schwarz E.M."/>
            <person name="Hu Y."/>
            <person name="Antoshechkin I."/>
            <person name="Miller M.M."/>
            <person name="Sternberg P.W."/>
            <person name="Aroian R.V."/>
        </authorList>
    </citation>
    <scope>NUCLEOTIDE SEQUENCE</scope>
    <source>
        <strain evidence="2">HY135</strain>
    </source>
</reference>
<evidence type="ECO:0000313" key="1">
    <source>
        <dbReference type="EMBL" id="EYB81238.1"/>
    </source>
</evidence>
<keyword evidence="2" id="KW-1185">Reference proteome</keyword>
<protein>
    <submittedName>
        <fullName evidence="1">Uncharacterized protein</fullName>
    </submittedName>
</protein>
<accession>A0A016RSE1</accession>
<gene>
    <name evidence="1" type="primary">Acey_s0389.g533</name>
    <name evidence="1" type="ORF">Y032_0389g533</name>
</gene>
<dbReference type="Proteomes" id="UP000024635">
    <property type="component" value="Unassembled WGS sequence"/>
</dbReference>
<name>A0A016RSE1_9BILA</name>
<dbReference type="OrthoDB" id="5837826at2759"/>
<dbReference type="AlphaFoldDB" id="A0A016RSE1"/>